<feature type="domain" description="Shieldin complex subunit 2 C-terminal" evidence="2">
    <location>
        <begin position="722"/>
        <end position="885"/>
    </location>
</feature>
<feature type="compositionally biased region" description="Basic residues" evidence="1">
    <location>
        <begin position="372"/>
        <end position="381"/>
    </location>
</feature>
<dbReference type="InterPro" id="IPR031589">
    <property type="entry name" value="SHLD2_C"/>
</dbReference>
<organism evidence="5 6">
    <name type="scientific">Oryctolagus cuniculus</name>
    <name type="common">Rabbit</name>
    <dbReference type="NCBI Taxonomy" id="9986"/>
    <lineage>
        <taxon>Eukaryota</taxon>
        <taxon>Metazoa</taxon>
        <taxon>Chordata</taxon>
        <taxon>Craniata</taxon>
        <taxon>Vertebrata</taxon>
        <taxon>Euteleostomi</taxon>
        <taxon>Mammalia</taxon>
        <taxon>Eutheria</taxon>
        <taxon>Euarchontoglires</taxon>
        <taxon>Glires</taxon>
        <taxon>Lagomorpha</taxon>
        <taxon>Leporidae</taxon>
        <taxon>Oryctolagus</taxon>
    </lineage>
</organism>
<dbReference type="Pfam" id="PF22779">
    <property type="entry name" value="OB_SHLD2_2nd"/>
    <property type="match status" value="1"/>
</dbReference>
<sequence>MSRGSQVHVFWGAPVGPLQMTVSQETASLTPTADPWKEIQLLCDGRALRLRDESLERRSLGDTQVPEATAPAELPGGPRLANPVGRSVPEKDDFTHSETRTVKSGQIQPSGPSDVRNSNVQAHAFQGGGRRLTEEGQCPEPQQENEEVTREEPKTQSGGGGPHSPTDSFRFSHKGAAVLGLVCSSGQIRMGPGAVGTPCVPAEHRETQAQRQAFFSTNTGDKARSEGADRELSNLQVSTDTEFLSVLTCSQLAFLAQREDNGQKSAATGTADVETEPETSGGELTLTADDASRPRADSVEGSDDGQSQAHSLELFSPVCPDAKTSPIPIDSDEALEEGTGSEELFSSEGKPPPDEVTIQLCSSGVLCSQRSTSHKRAAKRTRASEDRPAAPDVPRVPRKMKRASHAAVVQRRGSAFKGVRNTSLIKHCHSKSQKYNCLVVVLSPCHVKEVHVKSGPSAGSKVPLATITVTDQSEMTKKVSLWRTAAFWALTVFLGDVILLTDVTVHEDQWAGETVLQSTFTSQLLNLGSHSSVQPEEHSSIVSGDVLRDLLAYVSSKHPYLRDLPHRQPQKGSSVEFVDLEQLQCETLVHAVLRVVDITVLTEASYNYRGQRQRKVIVTVEQTQGQHYVLVLWGPGASWYSQLQRKKDCIWEFKYLFVQPNGVLENLELHTTPWSSCECLFDDDIRAITFKAKFQTNPPSSLKVSDLATHLQDKCSGVTLIKARILELAFPTAAAQEIALNAHTSLGRVFASLPQIIYTGCAKCGLELETDENKIYKQCFNCLPCMRKKIYYRPALMTVADGSHKVCIHVGSKLIEKMLLNIAPDCLDRLIVPSSKVTYGMVAADLLHSLLAGGGEPRVLKLRSLFVLDENSYPLQQDFSLLDFHPDSV</sequence>
<dbReference type="InParanoid" id="G1SLP5"/>
<dbReference type="GeneID" id="100351279"/>
<reference evidence="5 6" key="1">
    <citation type="journal article" date="2011" name="Nature">
        <title>A high-resolution map of human evolutionary constraint using 29 mammals.</title>
        <authorList>
            <person name="Lindblad-Toh K."/>
            <person name="Garber M."/>
            <person name="Zuk O."/>
            <person name="Lin M.F."/>
            <person name="Parker B.J."/>
            <person name="Washietl S."/>
            <person name="Kheradpour P."/>
            <person name="Ernst J."/>
            <person name="Jordan G."/>
            <person name="Mauceli E."/>
            <person name="Ward L.D."/>
            <person name="Lowe C.B."/>
            <person name="Holloway A.K."/>
            <person name="Clamp M."/>
            <person name="Gnerre S."/>
            <person name="Alfoldi J."/>
            <person name="Beal K."/>
            <person name="Chang J."/>
            <person name="Clawson H."/>
            <person name="Cuff J."/>
            <person name="Di Palma F."/>
            <person name="Fitzgerald S."/>
            <person name="Flicek P."/>
            <person name="Guttman M."/>
            <person name="Hubisz M.J."/>
            <person name="Jaffe D.B."/>
            <person name="Jungreis I."/>
            <person name="Kent W.J."/>
            <person name="Kostka D."/>
            <person name="Lara M."/>
            <person name="Martins A.L."/>
            <person name="Massingham T."/>
            <person name="Moltke I."/>
            <person name="Raney B.J."/>
            <person name="Rasmussen M.D."/>
            <person name="Robinson J."/>
            <person name="Stark A."/>
            <person name="Vilella A.J."/>
            <person name="Wen J."/>
            <person name="Xie X."/>
            <person name="Zody M.C."/>
            <person name="Baldwin J."/>
            <person name="Bloom T."/>
            <person name="Chin C.W."/>
            <person name="Heiman D."/>
            <person name="Nicol R."/>
            <person name="Nusbaum C."/>
            <person name="Young S."/>
            <person name="Wilkinson J."/>
            <person name="Worley K.C."/>
            <person name="Kovar C.L."/>
            <person name="Muzny D.M."/>
            <person name="Gibbs R.A."/>
            <person name="Cree A."/>
            <person name="Dihn H.H."/>
            <person name="Fowler G."/>
            <person name="Jhangiani S."/>
            <person name="Joshi V."/>
            <person name="Lee S."/>
            <person name="Lewis L.R."/>
            <person name="Nazareth L.V."/>
            <person name="Okwuonu G."/>
            <person name="Santibanez J."/>
            <person name="Warren W.C."/>
            <person name="Mardis E.R."/>
            <person name="Weinstock G.M."/>
            <person name="Wilson R.K."/>
            <person name="Delehaunty K."/>
            <person name="Dooling D."/>
            <person name="Fronik C."/>
            <person name="Fulton L."/>
            <person name="Fulton B."/>
            <person name="Graves T."/>
            <person name="Minx P."/>
            <person name="Sodergren E."/>
            <person name="Birney E."/>
            <person name="Margulies E.H."/>
            <person name="Herrero J."/>
            <person name="Green E.D."/>
            <person name="Haussler D."/>
            <person name="Siepel A."/>
            <person name="Goldman N."/>
            <person name="Pollard K.S."/>
            <person name="Pedersen J.S."/>
            <person name="Lander E.S."/>
            <person name="Kellis M."/>
        </authorList>
    </citation>
    <scope>NUCLEOTIDE SEQUENCE [LARGE SCALE GENOMIC DNA]</scope>
    <source>
        <strain evidence="5 6">Thorbecke inbred</strain>
    </source>
</reference>
<keyword evidence="6" id="KW-1185">Reference proteome</keyword>
<dbReference type="GeneTree" id="ENSGT00390000003133"/>
<feature type="compositionally biased region" description="Acidic residues" evidence="1">
    <location>
        <begin position="330"/>
        <end position="340"/>
    </location>
</feature>
<evidence type="ECO:0000313" key="6">
    <source>
        <dbReference type="Proteomes" id="UP000001811"/>
    </source>
</evidence>
<dbReference type="EMBL" id="AAGW02067564">
    <property type="status" value="NOT_ANNOTATED_CDS"/>
    <property type="molecule type" value="Genomic_DNA"/>
</dbReference>
<dbReference type="Bgee" id="ENSOCUG00000004390">
    <property type="expression patterns" value="Expressed in blood and 14 other cell types or tissues"/>
</dbReference>
<dbReference type="GO" id="GO:0005654">
    <property type="term" value="C:nucleoplasm"/>
    <property type="evidence" value="ECO:0007669"/>
    <property type="project" value="Ensembl"/>
</dbReference>
<dbReference type="InterPro" id="IPR053944">
    <property type="entry name" value="SHLD2_OB2"/>
</dbReference>
<feature type="compositionally biased region" description="Polar residues" evidence="1">
    <location>
        <begin position="102"/>
        <end position="121"/>
    </location>
</feature>
<dbReference type="PaxDb" id="9986-ENSOCUP00000003791"/>
<dbReference type="Proteomes" id="UP000001811">
    <property type="component" value="Chromosome 18"/>
</dbReference>
<dbReference type="PANTHER" id="PTHR14495:SF2">
    <property type="entry name" value="SHIELDIN COMPLEX SUBUNIT 2"/>
    <property type="match status" value="1"/>
</dbReference>
<dbReference type="CTD" id="54537"/>
<dbReference type="FunCoup" id="G1SLP5">
    <property type="interactions" value="573"/>
</dbReference>
<feature type="region of interest" description="Disordered" evidence="1">
    <location>
        <begin position="58"/>
        <end position="170"/>
    </location>
</feature>
<dbReference type="Pfam" id="PF21669">
    <property type="entry name" value="SHLD2_OB1"/>
    <property type="match status" value="1"/>
</dbReference>
<feature type="region of interest" description="Disordered" evidence="1">
    <location>
        <begin position="260"/>
        <end position="356"/>
    </location>
</feature>
<feature type="region of interest" description="Disordered" evidence="1">
    <location>
        <begin position="371"/>
        <end position="404"/>
    </location>
</feature>
<dbReference type="OrthoDB" id="5963585at2759"/>
<gene>
    <name evidence="5" type="primary">SHLD2</name>
</gene>
<name>G1SLP5_RABIT</name>
<feature type="domain" description="Shieldin complex subunit 2 second OB fold" evidence="4">
    <location>
        <begin position="584"/>
        <end position="664"/>
    </location>
</feature>
<dbReference type="GO" id="GO:2000042">
    <property type="term" value="P:negative regulation of double-strand break repair via homologous recombination"/>
    <property type="evidence" value="ECO:0007669"/>
    <property type="project" value="Ensembl"/>
</dbReference>
<dbReference type="STRING" id="9986.ENSOCUP00000003791"/>
<dbReference type="KEGG" id="ocu:100351279"/>
<dbReference type="Pfam" id="PF15793">
    <property type="entry name" value="SHLD2_C"/>
    <property type="match status" value="1"/>
</dbReference>
<reference evidence="5" key="3">
    <citation type="submission" date="2025-09" db="UniProtKB">
        <authorList>
            <consortium name="Ensembl"/>
        </authorList>
    </citation>
    <scope>IDENTIFICATION</scope>
    <source>
        <strain evidence="5">Thorbecke</strain>
    </source>
</reference>
<dbReference type="EMBL" id="AAGW02067562">
    <property type="status" value="NOT_ANNOTATED_CDS"/>
    <property type="molecule type" value="Genomic_DNA"/>
</dbReference>
<dbReference type="PANTHER" id="PTHR14495">
    <property type="entry name" value="SHIELDIN COMPLEX SUBUNIT 2"/>
    <property type="match status" value="1"/>
</dbReference>
<dbReference type="InterPro" id="IPR029715">
    <property type="entry name" value="FAM35A"/>
</dbReference>
<dbReference type="GO" id="GO:0045830">
    <property type="term" value="P:positive regulation of isotype switching"/>
    <property type="evidence" value="ECO:0007669"/>
    <property type="project" value="Ensembl"/>
</dbReference>
<dbReference type="GO" id="GO:0035861">
    <property type="term" value="C:site of double-strand break"/>
    <property type="evidence" value="ECO:0007669"/>
    <property type="project" value="Ensembl"/>
</dbReference>
<evidence type="ECO:0000259" key="2">
    <source>
        <dbReference type="Pfam" id="PF15793"/>
    </source>
</evidence>
<feature type="compositionally biased region" description="Basic and acidic residues" evidence="1">
    <location>
        <begin position="88"/>
        <end position="101"/>
    </location>
</feature>
<dbReference type="GO" id="GO:2001034">
    <property type="term" value="P:positive regulation of double-strand break repair via nonhomologous end joining"/>
    <property type="evidence" value="ECO:0007669"/>
    <property type="project" value="Ensembl"/>
</dbReference>
<dbReference type="EMBL" id="AAGW02067563">
    <property type="status" value="NOT_ANNOTATED_CDS"/>
    <property type="molecule type" value="Genomic_DNA"/>
</dbReference>
<dbReference type="AlphaFoldDB" id="G1SLP5"/>
<accession>G1SLP5</accession>
<evidence type="ECO:0000259" key="3">
    <source>
        <dbReference type="Pfam" id="PF21669"/>
    </source>
</evidence>
<dbReference type="InterPro" id="IPR049507">
    <property type="entry name" value="SHLD2_OB1"/>
</dbReference>
<dbReference type="HOGENOM" id="CLU_016120_0_0_1"/>
<evidence type="ECO:0000313" key="5">
    <source>
        <dbReference type="Ensembl" id="ENSOCUP00000003791.2"/>
    </source>
</evidence>
<feature type="domain" description="Shieldin complex subunit 2 first OB fold" evidence="3">
    <location>
        <begin position="418"/>
        <end position="552"/>
    </location>
</feature>
<reference evidence="5" key="2">
    <citation type="submission" date="2025-08" db="UniProtKB">
        <authorList>
            <consortium name="Ensembl"/>
        </authorList>
    </citation>
    <scope>IDENTIFICATION</scope>
    <source>
        <strain evidence="5">Thorbecke</strain>
    </source>
</reference>
<dbReference type="OMA" id="TVHEDQW"/>
<evidence type="ECO:0000259" key="4">
    <source>
        <dbReference type="Pfam" id="PF22779"/>
    </source>
</evidence>
<dbReference type="Ensembl" id="ENSOCUT00000004387.4">
    <property type="protein sequence ID" value="ENSOCUP00000003791.2"/>
    <property type="gene ID" value="ENSOCUG00000004390.4"/>
</dbReference>
<evidence type="ECO:0000256" key="1">
    <source>
        <dbReference type="SAM" id="MobiDB-lite"/>
    </source>
</evidence>
<dbReference type="EMBL" id="AAGW02067560">
    <property type="status" value="NOT_ANNOTATED_CDS"/>
    <property type="molecule type" value="Genomic_DNA"/>
</dbReference>
<dbReference type="EMBL" id="AAGW02067559">
    <property type="status" value="NOT_ANNOTATED_CDS"/>
    <property type="molecule type" value="Genomic_DNA"/>
</dbReference>
<proteinExistence type="predicted"/>
<dbReference type="GO" id="GO:0015629">
    <property type="term" value="C:actin cytoskeleton"/>
    <property type="evidence" value="ECO:0007669"/>
    <property type="project" value="Ensembl"/>
</dbReference>
<protein>
    <submittedName>
        <fullName evidence="5">Shieldin complex subunit 2</fullName>
    </submittedName>
</protein>
<dbReference type="eggNOG" id="ENOG502QW94">
    <property type="taxonomic scope" value="Eukaryota"/>
</dbReference>
<dbReference type="EMBL" id="AAGW02067561">
    <property type="status" value="NOT_ANNOTATED_CDS"/>
    <property type="molecule type" value="Genomic_DNA"/>
</dbReference>